<sequence>MVVPIRVEYDSQSALVLMNNSQSGGSETLALGKGPQVRSQRLVAHALLKLSLIQTKNKQGKKTSTYKPRLGTGFVIDDAEFTRNQGISGTTMSLKKLCCTSISDIF</sequence>
<gene>
    <name evidence="1" type="ORF">BDEG_20392</name>
</gene>
<evidence type="ECO:0000313" key="2">
    <source>
        <dbReference type="Proteomes" id="UP000077115"/>
    </source>
</evidence>
<dbReference type="AlphaFoldDB" id="A0A177W7W8"/>
<protein>
    <submittedName>
        <fullName evidence="1">Uncharacterized protein</fullName>
    </submittedName>
</protein>
<dbReference type="VEuPathDB" id="FungiDB:BDEG_20392"/>
<evidence type="ECO:0000313" key="1">
    <source>
        <dbReference type="EMBL" id="OAJ36197.1"/>
    </source>
</evidence>
<reference evidence="1 2" key="2">
    <citation type="submission" date="2016-05" db="EMBL/GenBank/DDBJ databases">
        <title>Lineage-specific infection strategies underlie the spectrum of fungal disease in amphibians.</title>
        <authorList>
            <person name="Cuomo C.A."/>
            <person name="Farrer R.A."/>
            <person name="James T."/>
            <person name="Longcore J."/>
            <person name="Birren B."/>
        </authorList>
    </citation>
    <scope>NUCLEOTIDE SEQUENCE [LARGE SCALE GENOMIC DNA]</scope>
    <source>
        <strain evidence="1 2">JEL423</strain>
    </source>
</reference>
<proteinExistence type="predicted"/>
<name>A0A177W7W8_BATDL</name>
<reference evidence="1 2" key="1">
    <citation type="submission" date="2006-10" db="EMBL/GenBank/DDBJ databases">
        <title>The Genome Sequence of Batrachochytrium dendrobatidis JEL423.</title>
        <authorList>
            <consortium name="The Broad Institute Genome Sequencing Platform"/>
            <person name="Birren B."/>
            <person name="Lander E."/>
            <person name="Galagan J."/>
            <person name="Cuomo C."/>
            <person name="Devon K."/>
            <person name="Jaffe D."/>
            <person name="Butler J."/>
            <person name="Alvarez P."/>
            <person name="Gnerre S."/>
            <person name="Grabherr M."/>
            <person name="Kleber M."/>
            <person name="Mauceli E."/>
            <person name="Brockman W."/>
            <person name="Young S."/>
            <person name="LaButti K."/>
            <person name="Sykes S."/>
            <person name="DeCaprio D."/>
            <person name="Crawford M."/>
            <person name="Koehrsen M."/>
            <person name="Engels R."/>
            <person name="Montgomery P."/>
            <person name="Pearson M."/>
            <person name="Howarth C."/>
            <person name="Larson L."/>
            <person name="White J."/>
            <person name="O'Leary S."/>
            <person name="Kodira C."/>
            <person name="Zeng Q."/>
            <person name="Yandava C."/>
            <person name="Alvarado L."/>
            <person name="Longcore J."/>
            <person name="James T."/>
        </authorList>
    </citation>
    <scope>NUCLEOTIDE SEQUENCE [LARGE SCALE GENOMIC DNA]</scope>
    <source>
        <strain evidence="1 2">JEL423</strain>
    </source>
</reference>
<dbReference type="Proteomes" id="UP000077115">
    <property type="component" value="Unassembled WGS sequence"/>
</dbReference>
<dbReference type="EMBL" id="DS022300">
    <property type="protein sequence ID" value="OAJ36197.1"/>
    <property type="molecule type" value="Genomic_DNA"/>
</dbReference>
<organism evidence="1 2">
    <name type="scientific">Batrachochytrium dendrobatidis (strain JEL423)</name>
    <dbReference type="NCBI Taxonomy" id="403673"/>
    <lineage>
        <taxon>Eukaryota</taxon>
        <taxon>Fungi</taxon>
        <taxon>Fungi incertae sedis</taxon>
        <taxon>Chytridiomycota</taxon>
        <taxon>Chytridiomycota incertae sedis</taxon>
        <taxon>Chytridiomycetes</taxon>
        <taxon>Rhizophydiales</taxon>
        <taxon>Rhizophydiales incertae sedis</taxon>
        <taxon>Batrachochytrium</taxon>
    </lineage>
</organism>
<accession>A0A177W7W8</accession>